<name>A0A1G6HBR1_9BACT</name>
<dbReference type="Pfam" id="PF15575">
    <property type="entry name" value="Imm49"/>
    <property type="match status" value="1"/>
</dbReference>
<evidence type="ECO:0000313" key="2">
    <source>
        <dbReference type="Proteomes" id="UP000199452"/>
    </source>
</evidence>
<organism evidence="1 2">
    <name type="scientific">Williamwhitmania taraxaci</name>
    <dbReference type="NCBI Taxonomy" id="1640674"/>
    <lineage>
        <taxon>Bacteria</taxon>
        <taxon>Pseudomonadati</taxon>
        <taxon>Bacteroidota</taxon>
        <taxon>Bacteroidia</taxon>
        <taxon>Bacteroidales</taxon>
        <taxon>Williamwhitmaniaceae</taxon>
        <taxon>Williamwhitmania</taxon>
    </lineage>
</organism>
<dbReference type="AlphaFoldDB" id="A0A1G6HBR1"/>
<dbReference type="Proteomes" id="UP000199452">
    <property type="component" value="Unassembled WGS sequence"/>
</dbReference>
<keyword evidence="2" id="KW-1185">Reference proteome</keyword>
<dbReference type="EMBL" id="FMYP01000009">
    <property type="protein sequence ID" value="SDB91375.1"/>
    <property type="molecule type" value="Genomic_DNA"/>
</dbReference>
<reference evidence="1 2" key="1">
    <citation type="submission" date="2016-09" db="EMBL/GenBank/DDBJ databases">
        <authorList>
            <person name="Capua I."/>
            <person name="De Benedictis P."/>
            <person name="Joannis T."/>
            <person name="Lombin L.H."/>
            <person name="Cattoli G."/>
        </authorList>
    </citation>
    <scope>NUCLEOTIDE SEQUENCE [LARGE SCALE GENOMIC DNA]</scope>
    <source>
        <strain evidence="1 2">A7P-90m</strain>
    </source>
</reference>
<gene>
    <name evidence="1" type="ORF">SAMN05216323_10091</name>
</gene>
<proteinExistence type="predicted"/>
<dbReference type="InterPro" id="IPR029074">
    <property type="entry name" value="Imm49"/>
</dbReference>
<sequence length="198" mass="23217">MLDAYCVINYQDRLFDYDIHSIGYAMLSDNLPFIKDVFAKLTYSGFYYEDKTYQKIPVTMEDNVLQGEGAIFTHTMQQFLLGNNALVERNLEIMERVYFSKSHENSTMQYDVNYFRALYLNDVSKCERILNDMVSPKIHQKRNDDALLKKYISMPALGYAKLAWLKGVEVEVKSKLIPKELLPISPLEKYEIPYDFLK</sequence>
<protein>
    <submittedName>
        <fullName evidence="1">Immunity protein 49</fullName>
    </submittedName>
</protein>
<accession>A0A1G6HBR1</accession>
<evidence type="ECO:0000313" key="1">
    <source>
        <dbReference type="EMBL" id="SDB91375.1"/>
    </source>
</evidence>